<dbReference type="InterPro" id="IPR018030">
    <property type="entry name" value="Fimbrial_membr_usher_CS"/>
</dbReference>
<dbReference type="Pfam" id="PF13953">
    <property type="entry name" value="PapC_C"/>
    <property type="match status" value="1"/>
</dbReference>
<dbReference type="InterPro" id="IPR000015">
    <property type="entry name" value="Fimb_usher"/>
</dbReference>
<keyword evidence="8 9" id="KW-0998">Cell outer membrane</keyword>
<keyword evidence="5 9" id="KW-0812">Transmembrane</keyword>
<dbReference type="InterPro" id="IPR025885">
    <property type="entry name" value="PapC_N"/>
</dbReference>
<feature type="domain" description="PapC-like C-terminal" evidence="10">
    <location>
        <begin position="732"/>
        <end position="794"/>
    </location>
</feature>
<feature type="domain" description="PapC N-terminal" evidence="11">
    <location>
        <begin position="2"/>
        <end position="153"/>
    </location>
</feature>
<keyword evidence="7 9" id="KW-0472">Membrane</keyword>
<proteinExistence type="inferred from homology"/>
<accession>A0ABW7L8L0</accession>
<evidence type="ECO:0000256" key="3">
    <source>
        <dbReference type="ARBA" id="ARBA00022448"/>
    </source>
</evidence>
<evidence type="ECO:0000256" key="7">
    <source>
        <dbReference type="ARBA" id="ARBA00023136"/>
    </source>
</evidence>
<dbReference type="InterPro" id="IPR043142">
    <property type="entry name" value="PapC-like_C_sf"/>
</dbReference>
<evidence type="ECO:0000259" key="11">
    <source>
        <dbReference type="Pfam" id="PF13954"/>
    </source>
</evidence>
<sequence length="831" mass="88966">MTFNESFMWKSAGSKGDLKRFSEASTVYSGVYRADVYANDTWAGRTDVTIRAGQHGAAVKICLSRELFEMLAIEREKLASEIRADIDGLAAGTATCIDLAGLADGVTAAFDNGEMRLDVSIPQMLRMRRARDYVDPRLWDDGVTATTLQYDANVFHSMSYRQRVTQAYAGIRAGMNVGPWRFRHRGSVSSDSVGGSRYQAMEVYASRAMPSWKSTLVLGDGYTNGTLFDSFAFRGVRLASDERMYPLSERGYAPVVRGAARGNAVVRIRQAGAVIYEANVPAGPFEITDLYPTGYGGDIEVEVIEADGSQRISRVPYAAPVNALRAGSQRHGITIGQYRALDGYSPWVFEGTFTRGLSNTFTGYVGLTASAGYLGGMVGTAINTRWGAIGFDATHAQTSLPGGETRTGQSFRVSYSKFFSELNTQVMLAAYRYSTNGFLNLHDAVRLRDARFRSESDFMAGGRRRGRLQLTLNQRLPWGATLGFTGATENYWNRHGHDTQFQFGYHHSIRSVTYGVSVSRQYAPRSGGWDTRVMADFSVPLGRDRGMRTSTSFMKDSRGAVSVQQSLSGVLGDASQTTYGVNVSAGREGAAGAVVTEVGGHLVHGARGATVSVNASVGDRYRQVGVGVSGGVVAYGGGVVFAPTMGETVAVIEADKAAGARVQGGAGSRIGNNGRALASGLTPFANNAIEIDPTGLPMSVEFDSTTERAIPTAGAVVRVTFGTKGGGRSAIVRTRLPNNRPVPFGAAVLDSAGQQVGAVSQGGRVLLKQADAFGEYWLKWGEGTAQECRLAVRWPIDASVELATGWIQADGTCDPEGATAGRARHVETSVE</sequence>
<comment type="caution">
    <text evidence="12">The sequence shown here is derived from an EMBL/GenBank/DDBJ whole genome shotgun (WGS) entry which is preliminary data.</text>
</comment>
<gene>
    <name evidence="12" type="ORF">ACGTRS_24560</name>
</gene>
<dbReference type="PANTHER" id="PTHR30451">
    <property type="entry name" value="OUTER MEMBRANE USHER PROTEIN"/>
    <property type="match status" value="1"/>
</dbReference>
<keyword evidence="9" id="KW-1029">Fimbrium biogenesis</keyword>
<comment type="subcellular location">
    <subcellularLocation>
        <location evidence="1 9">Cell outer membrane</location>
        <topology evidence="1 9">Multi-pass membrane protein</topology>
    </subcellularLocation>
</comment>
<dbReference type="Proteomes" id="UP001609186">
    <property type="component" value="Unassembled WGS sequence"/>
</dbReference>
<dbReference type="SUPFAM" id="SSF141729">
    <property type="entry name" value="FimD N-terminal domain-like"/>
    <property type="match status" value="1"/>
</dbReference>
<keyword evidence="6" id="KW-0732">Signal</keyword>
<evidence type="ECO:0000256" key="6">
    <source>
        <dbReference type="ARBA" id="ARBA00022729"/>
    </source>
</evidence>
<dbReference type="Gene3D" id="2.60.40.2610">
    <property type="entry name" value="Outer membrane usher protein FimD, plug domain"/>
    <property type="match status" value="1"/>
</dbReference>
<comment type="similarity">
    <text evidence="2 9">Belongs to the fimbrial export usher family.</text>
</comment>
<reference evidence="12 13" key="1">
    <citation type="submission" date="2024-10" db="EMBL/GenBank/DDBJ databases">
        <title>Burkholderia semiarida in Mexico.</title>
        <authorList>
            <person name="Estrada P."/>
        </authorList>
    </citation>
    <scope>NUCLEOTIDE SEQUENCE [LARGE SCALE GENOMIC DNA]</scope>
    <source>
        <strain evidence="12 13">CLM7-1</strain>
    </source>
</reference>
<evidence type="ECO:0000256" key="1">
    <source>
        <dbReference type="ARBA" id="ARBA00004571"/>
    </source>
</evidence>
<dbReference type="Pfam" id="PF00577">
    <property type="entry name" value="Usher"/>
    <property type="match status" value="1"/>
</dbReference>
<dbReference type="Pfam" id="PF13954">
    <property type="entry name" value="PapC_N"/>
    <property type="match status" value="1"/>
</dbReference>
<dbReference type="PROSITE" id="PS01151">
    <property type="entry name" value="FIMBRIAL_USHER"/>
    <property type="match status" value="1"/>
</dbReference>
<dbReference type="RefSeq" id="WP_395130466.1">
    <property type="nucleotide sequence ID" value="NZ_JBIMPM010000035.1"/>
</dbReference>
<evidence type="ECO:0000256" key="8">
    <source>
        <dbReference type="ARBA" id="ARBA00023237"/>
    </source>
</evidence>
<evidence type="ECO:0000313" key="12">
    <source>
        <dbReference type="EMBL" id="MFH5254409.1"/>
    </source>
</evidence>
<evidence type="ECO:0000313" key="13">
    <source>
        <dbReference type="Proteomes" id="UP001609186"/>
    </source>
</evidence>
<protein>
    <submittedName>
        <fullName evidence="12">Fimbria/pilus outer membrane usher protein</fullName>
    </submittedName>
</protein>
<evidence type="ECO:0000256" key="9">
    <source>
        <dbReference type="RuleBase" id="RU003884"/>
    </source>
</evidence>
<dbReference type="Gene3D" id="2.60.40.3110">
    <property type="match status" value="1"/>
</dbReference>
<dbReference type="PANTHER" id="PTHR30451:SF20">
    <property type="entry name" value="FIMBRIAE USHER"/>
    <property type="match status" value="1"/>
</dbReference>
<evidence type="ECO:0000256" key="2">
    <source>
        <dbReference type="ARBA" id="ARBA00008064"/>
    </source>
</evidence>
<dbReference type="InterPro" id="IPR025949">
    <property type="entry name" value="PapC-like_C"/>
</dbReference>
<name>A0ABW7L8L0_9BURK</name>
<evidence type="ECO:0000256" key="5">
    <source>
        <dbReference type="ARBA" id="ARBA00022692"/>
    </source>
</evidence>
<dbReference type="EMBL" id="JBIMPM010000035">
    <property type="protein sequence ID" value="MFH5254409.1"/>
    <property type="molecule type" value="Genomic_DNA"/>
</dbReference>
<keyword evidence="4" id="KW-1134">Transmembrane beta strand</keyword>
<dbReference type="Gene3D" id="3.10.20.410">
    <property type="match status" value="1"/>
</dbReference>
<evidence type="ECO:0000256" key="4">
    <source>
        <dbReference type="ARBA" id="ARBA00022452"/>
    </source>
</evidence>
<keyword evidence="13" id="KW-1185">Reference proteome</keyword>
<keyword evidence="3 9" id="KW-0813">Transport</keyword>
<evidence type="ECO:0000259" key="10">
    <source>
        <dbReference type="Pfam" id="PF13953"/>
    </source>
</evidence>
<dbReference type="InterPro" id="IPR042186">
    <property type="entry name" value="FimD_plug_dom"/>
</dbReference>
<organism evidence="12 13">
    <name type="scientific">Burkholderia semiarida</name>
    <dbReference type="NCBI Taxonomy" id="2843303"/>
    <lineage>
        <taxon>Bacteria</taxon>
        <taxon>Pseudomonadati</taxon>
        <taxon>Pseudomonadota</taxon>
        <taxon>Betaproteobacteria</taxon>
        <taxon>Burkholderiales</taxon>
        <taxon>Burkholderiaceae</taxon>
        <taxon>Burkholderia</taxon>
        <taxon>Burkholderia cepacia complex</taxon>
    </lineage>
</organism>
<dbReference type="InterPro" id="IPR037224">
    <property type="entry name" value="PapC_N_sf"/>
</dbReference>
<dbReference type="Gene3D" id="2.60.40.2070">
    <property type="match status" value="1"/>
</dbReference>